<reference evidence="1 2" key="1">
    <citation type="submission" date="2020-09" db="EMBL/GenBank/DDBJ databases">
        <title>De no assembly of potato wild relative species, Solanum commersonii.</title>
        <authorList>
            <person name="Cho K."/>
        </authorList>
    </citation>
    <scope>NUCLEOTIDE SEQUENCE [LARGE SCALE GENOMIC DNA]</scope>
    <source>
        <strain evidence="1">LZ3.2</strain>
        <tissue evidence="1">Leaf</tissue>
    </source>
</reference>
<accession>A0A9J5XT36</accession>
<protein>
    <submittedName>
        <fullName evidence="1">Uncharacterized protein</fullName>
    </submittedName>
</protein>
<proteinExistence type="predicted"/>
<dbReference type="Proteomes" id="UP000824120">
    <property type="component" value="Chromosome 8"/>
</dbReference>
<evidence type="ECO:0000313" key="1">
    <source>
        <dbReference type="EMBL" id="KAG5590118.1"/>
    </source>
</evidence>
<name>A0A9J5XT36_SOLCO</name>
<comment type="caution">
    <text evidence="1">The sequence shown here is derived from an EMBL/GenBank/DDBJ whole genome shotgun (WGS) entry which is preliminary data.</text>
</comment>
<evidence type="ECO:0000313" key="2">
    <source>
        <dbReference type="Proteomes" id="UP000824120"/>
    </source>
</evidence>
<dbReference type="AlphaFoldDB" id="A0A9J5XT36"/>
<organism evidence="1 2">
    <name type="scientific">Solanum commersonii</name>
    <name type="common">Commerson's wild potato</name>
    <name type="synonym">Commerson's nightshade</name>
    <dbReference type="NCBI Taxonomy" id="4109"/>
    <lineage>
        <taxon>Eukaryota</taxon>
        <taxon>Viridiplantae</taxon>
        <taxon>Streptophyta</taxon>
        <taxon>Embryophyta</taxon>
        <taxon>Tracheophyta</taxon>
        <taxon>Spermatophyta</taxon>
        <taxon>Magnoliopsida</taxon>
        <taxon>eudicotyledons</taxon>
        <taxon>Gunneridae</taxon>
        <taxon>Pentapetalae</taxon>
        <taxon>asterids</taxon>
        <taxon>lamiids</taxon>
        <taxon>Solanales</taxon>
        <taxon>Solanaceae</taxon>
        <taxon>Solanoideae</taxon>
        <taxon>Solaneae</taxon>
        <taxon>Solanum</taxon>
    </lineage>
</organism>
<gene>
    <name evidence="1" type="ORF">H5410_040632</name>
</gene>
<dbReference type="EMBL" id="JACXVP010000008">
    <property type="protein sequence ID" value="KAG5590118.1"/>
    <property type="molecule type" value="Genomic_DNA"/>
</dbReference>
<keyword evidence="2" id="KW-1185">Reference proteome</keyword>
<sequence length="92" mass="10637">MCFQTPFTMCALAHHWPPMIKNAIDLPKQIETIRAMQNMPHTGGSNSIATLMDENSLHEQMFSYYLIKNAWTINTNDDSTKVILRFILSFIF</sequence>